<protein>
    <submittedName>
        <fullName evidence="1">Uncharacterized protein</fullName>
    </submittedName>
</protein>
<evidence type="ECO:0000313" key="1">
    <source>
        <dbReference type="EMBL" id="SHK64120.1"/>
    </source>
</evidence>
<dbReference type="AlphaFoldDB" id="A0A1M6U4M8"/>
<organism evidence="1 2">
    <name type="scientific">Tepidibacter formicigenes DSM 15518</name>
    <dbReference type="NCBI Taxonomy" id="1123349"/>
    <lineage>
        <taxon>Bacteria</taxon>
        <taxon>Bacillati</taxon>
        <taxon>Bacillota</taxon>
        <taxon>Clostridia</taxon>
        <taxon>Peptostreptococcales</taxon>
        <taxon>Peptostreptococcaceae</taxon>
        <taxon>Tepidibacter</taxon>
    </lineage>
</organism>
<accession>A0A1M6U4M8</accession>
<proteinExistence type="predicted"/>
<evidence type="ECO:0000313" key="2">
    <source>
        <dbReference type="Proteomes" id="UP000242497"/>
    </source>
</evidence>
<sequence>MNIKTVKVIRRDKQFSKLDELMKKYDIRKEEVLNLYNLLASKSKFEIEDWLLLNFRRVITAYQPEFINQFLEDREINTLYVVESLSQNKAIKQAMNIDSRVTPKIYIDMPSKSGKNRMHRSENGAIYIFDDVRNETYNKEFVQYIEQINFEHFFKKFEVNNFMDLVIALREGWSEIEE</sequence>
<reference evidence="2" key="1">
    <citation type="submission" date="2016-11" db="EMBL/GenBank/DDBJ databases">
        <authorList>
            <person name="Varghese N."/>
            <person name="Submissions S."/>
        </authorList>
    </citation>
    <scope>NUCLEOTIDE SEQUENCE [LARGE SCALE GENOMIC DNA]</scope>
    <source>
        <strain evidence="2">DSM 15518</strain>
    </source>
</reference>
<dbReference type="OrthoDB" id="9912859at2"/>
<name>A0A1M6U4M8_9FIRM</name>
<dbReference type="EMBL" id="FRAE01000119">
    <property type="protein sequence ID" value="SHK64120.1"/>
    <property type="molecule type" value="Genomic_DNA"/>
</dbReference>
<keyword evidence="2" id="KW-1185">Reference proteome</keyword>
<gene>
    <name evidence="1" type="ORF">SAMN02744037_02732</name>
</gene>
<dbReference type="RefSeq" id="WP_072890957.1">
    <property type="nucleotide sequence ID" value="NZ_FRAE01000119.1"/>
</dbReference>
<dbReference type="Proteomes" id="UP000242497">
    <property type="component" value="Unassembled WGS sequence"/>
</dbReference>